<dbReference type="InterPro" id="IPR037185">
    <property type="entry name" value="EmrE-like"/>
</dbReference>
<sequence>MISAPAPILYLTAAIAEIAGCFAIWAWWRMGAPAWWLAPGMAALFAFGWLLALTPADHAGRSYAAYGGVYVAASLMWLWLVEGQRPDSWDMAGAALVLAGSVVILAAPR</sequence>
<dbReference type="PANTHER" id="PTHR36116">
    <property type="entry name" value="UPF0060 MEMBRANE PROTEIN YNFA"/>
    <property type="match status" value="1"/>
</dbReference>
<accession>A0A086XYS1</accession>
<protein>
    <submittedName>
        <fullName evidence="2">Membrane protein</fullName>
    </submittedName>
</protein>
<dbReference type="RefSeq" id="WP_051911315.1">
    <property type="nucleotide sequence ID" value="NZ_CAMIFG010000176.1"/>
</dbReference>
<keyword evidence="1" id="KW-1003">Cell membrane</keyword>
<dbReference type="eggNOG" id="COG1742">
    <property type="taxonomic scope" value="Bacteria"/>
</dbReference>
<keyword evidence="1" id="KW-0472">Membrane</keyword>
<comment type="caution">
    <text evidence="2">The sequence shown here is derived from an EMBL/GenBank/DDBJ whole genome shotgun (WGS) entry which is preliminary data.</text>
</comment>
<evidence type="ECO:0000313" key="3">
    <source>
        <dbReference type="Proteomes" id="UP000028826"/>
    </source>
</evidence>
<keyword evidence="1" id="KW-1133">Transmembrane helix</keyword>
<dbReference type="Proteomes" id="UP000028826">
    <property type="component" value="Unassembled WGS sequence"/>
</dbReference>
<reference evidence="2 3" key="1">
    <citation type="submission" date="2014-03" db="EMBL/GenBank/DDBJ databases">
        <title>Genome of Haematobacter massiliensis CCUG 47968.</title>
        <authorList>
            <person name="Wang D."/>
            <person name="Wang G."/>
        </authorList>
    </citation>
    <scope>NUCLEOTIDE SEQUENCE [LARGE SCALE GENOMIC DNA]</scope>
    <source>
        <strain evidence="2 3">CCUG 47968</strain>
    </source>
</reference>
<feature type="transmembrane region" description="Helical" evidence="1">
    <location>
        <begin position="92"/>
        <end position="108"/>
    </location>
</feature>
<evidence type="ECO:0000256" key="1">
    <source>
        <dbReference type="HAMAP-Rule" id="MF_00010"/>
    </source>
</evidence>
<dbReference type="OrthoDB" id="123240at2"/>
<comment type="subcellular location">
    <subcellularLocation>
        <location evidence="1">Cell membrane</location>
        <topology evidence="1">Multi-pass membrane protein</topology>
    </subcellularLocation>
</comment>
<keyword evidence="1" id="KW-0812">Transmembrane</keyword>
<comment type="similarity">
    <text evidence="1">Belongs to the UPF0060 family.</text>
</comment>
<feature type="transmembrane region" description="Helical" evidence="1">
    <location>
        <begin position="7"/>
        <end position="28"/>
    </location>
</feature>
<name>A0A086XYS1_9RHOB</name>
<dbReference type="GO" id="GO:0005886">
    <property type="term" value="C:plasma membrane"/>
    <property type="evidence" value="ECO:0007669"/>
    <property type="project" value="UniProtKB-SubCell"/>
</dbReference>
<dbReference type="STRING" id="195105.CN97_01990"/>
<dbReference type="PANTHER" id="PTHR36116:SF1">
    <property type="entry name" value="UPF0060 MEMBRANE PROTEIN YNFA"/>
    <property type="match status" value="1"/>
</dbReference>
<gene>
    <name evidence="2" type="ORF">CN97_01990</name>
</gene>
<proteinExistence type="inferred from homology"/>
<dbReference type="NCBIfam" id="NF002586">
    <property type="entry name" value="PRK02237.1"/>
    <property type="match status" value="1"/>
</dbReference>
<feature type="transmembrane region" description="Helical" evidence="1">
    <location>
        <begin position="34"/>
        <end position="51"/>
    </location>
</feature>
<dbReference type="HAMAP" id="MF_00010">
    <property type="entry name" value="UPF0060"/>
    <property type="match status" value="1"/>
</dbReference>
<dbReference type="EMBL" id="JGYG01000012">
    <property type="protein sequence ID" value="KFI27171.1"/>
    <property type="molecule type" value="Genomic_DNA"/>
</dbReference>
<dbReference type="Pfam" id="PF02694">
    <property type="entry name" value="UPF0060"/>
    <property type="match status" value="1"/>
</dbReference>
<feature type="transmembrane region" description="Helical" evidence="1">
    <location>
        <begin position="63"/>
        <end position="80"/>
    </location>
</feature>
<evidence type="ECO:0000313" key="2">
    <source>
        <dbReference type="EMBL" id="KFI27171.1"/>
    </source>
</evidence>
<dbReference type="InterPro" id="IPR003844">
    <property type="entry name" value="UPF0060"/>
</dbReference>
<organism evidence="2 3">
    <name type="scientific">Haematobacter massiliensis</name>
    <dbReference type="NCBI Taxonomy" id="195105"/>
    <lineage>
        <taxon>Bacteria</taxon>
        <taxon>Pseudomonadati</taxon>
        <taxon>Pseudomonadota</taxon>
        <taxon>Alphaproteobacteria</taxon>
        <taxon>Rhodobacterales</taxon>
        <taxon>Paracoccaceae</taxon>
        <taxon>Haematobacter</taxon>
    </lineage>
</organism>
<dbReference type="AlphaFoldDB" id="A0A086XYS1"/>
<keyword evidence="3" id="KW-1185">Reference proteome</keyword>
<dbReference type="SUPFAM" id="SSF103481">
    <property type="entry name" value="Multidrug resistance efflux transporter EmrE"/>
    <property type="match status" value="1"/>
</dbReference>